<evidence type="ECO:0000256" key="1">
    <source>
        <dbReference type="SAM" id="MobiDB-lite"/>
    </source>
</evidence>
<accession>A0A8I0HQM9</accession>
<evidence type="ECO:0000313" key="3">
    <source>
        <dbReference type="EMBL" id="MBD8030563.1"/>
    </source>
</evidence>
<organism evidence="3 4">
    <name type="scientific">Corynebacterium gallinarum</name>
    <dbReference type="NCBI Taxonomy" id="2762214"/>
    <lineage>
        <taxon>Bacteria</taxon>
        <taxon>Bacillati</taxon>
        <taxon>Actinomycetota</taxon>
        <taxon>Actinomycetes</taxon>
        <taxon>Mycobacteriales</taxon>
        <taxon>Corynebacteriaceae</taxon>
        <taxon>Corynebacterium</taxon>
    </lineage>
</organism>
<sequence>MKISTLGLSIAATAAITLGSITTPASALVATTTTGDWGWPACTLELNNAEVNFYQGSLQTAQDTLTADFKKLVPAASADIDLFVDFVEENGNEVNTLPDAEQDRFNEIEGRILAAGEAAGLKNNILDSGESMNEAELLLIYLTYLTLFKSFGGFFTHTEQTPGGATAVLPAPHYYNGTWLISGIASVDESPTASPVEAAIGKAFRTLLPLEAAMTPALQSCVDGVGGTFTPDLTGVTPRPDTDETTTPPATAPVAGSSFGSS</sequence>
<feature type="region of interest" description="Disordered" evidence="1">
    <location>
        <begin position="231"/>
        <end position="262"/>
    </location>
</feature>
<keyword evidence="4" id="KW-1185">Reference proteome</keyword>
<feature type="chain" id="PRO_5034553119" description="Secreted protein" evidence="2">
    <location>
        <begin position="28"/>
        <end position="262"/>
    </location>
</feature>
<evidence type="ECO:0000256" key="2">
    <source>
        <dbReference type="SAM" id="SignalP"/>
    </source>
</evidence>
<dbReference type="RefSeq" id="WP_191733815.1">
    <property type="nucleotide sequence ID" value="NZ_JACSPR010000006.1"/>
</dbReference>
<comment type="caution">
    <text evidence="3">The sequence shown here is derived from an EMBL/GenBank/DDBJ whole genome shotgun (WGS) entry which is preliminary data.</text>
</comment>
<feature type="signal peptide" evidence="2">
    <location>
        <begin position="1"/>
        <end position="27"/>
    </location>
</feature>
<evidence type="ECO:0000313" key="4">
    <source>
        <dbReference type="Proteomes" id="UP000650224"/>
    </source>
</evidence>
<name>A0A8I0HQM9_9CORY</name>
<gene>
    <name evidence="3" type="ORF">H9627_09560</name>
</gene>
<protein>
    <recommendedName>
        <fullName evidence="5">Secreted protein</fullName>
    </recommendedName>
</protein>
<reference evidence="3 4" key="1">
    <citation type="submission" date="2020-08" db="EMBL/GenBank/DDBJ databases">
        <title>A Genomic Blueprint of the Chicken Gut Microbiome.</title>
        <authorList>
            <person name="Gilroy R."/>
            <person name="Ravi A."/>
            <person name="Getino M."/>
            <person name="Pursley I."/>
            <person name="Horton D.L."/>
            <person name="Alikhan N.-F."/>
            <person name="Baker D."/>
            <person name="Gharbi K."/>
            <person name="Hall N."/>
            <person name="Watson M."/>
            <person name="Adriaenssens E.M."/>
            <person name="Foster-Nyarko E."/>
            <person name="Jarju S."/>
            <person name="Secka A."/>
            <person name="Antonio M."/>
            <person name="Oren A."/>
            <person name="Chaudhuri R."/>
            <person name="La Ragione R.M."/>
            <person name="Hildebrand F."/>
            <person name="Pallen M.J."/>
        </authorList>
    </citation>
    <scope>NUCLEOTIDE SEQUENCE [LARGE SCALE GENOMIC DNA]</scope>
    <source>
        <strain evidence="3 4">Sa1YVA5</strain>
    </source>
</reference>
<dbReference type="AlphaFoldDB" id="A0A8I0HQM9"/>
<proteinExistence type="predicted"/>
<keyword evidence="2" id="KW-0732">Signal</keyword>
<dbReference type="EMBL" id="JACSPR010000006">
    <property type="protein sequence ID" value="MBD8030563.1"/>
    <property type="molecule type" value="Genomic_DNA"/>
</dbReference>
<dbReference type="Proteomes" id="UP000650224">
    <property type="component" value="Unassembled WGS sequence"/>
</dbReference>
<evidence type="ECO:0008006" key="5">
    <source>
        <dbReference type="Google" id="ProtNLM"/>
    </source>
</evidence>